<feature type="chain" id="PRO_5036210091" evidence="1">
    <location>
        <begin position="21"/>
        <end position="250"/>
    </location>
</feature>
<keyword evidence="1" id="KW-0732">Signal</keyword>
<dbReference type="EMBL" id="CAJPEX010000417">
    <property type="protein sequence ID" value="CAG0915590.1"/>
    <property type="molecule type" value="Genomic_DNA"/>
</dbReference>
<evidence type="ECO:0000256" key="1">
    <source>
        <dbReference type="SAM" id="SignalP"/>
    </source>
</evidence>
<accession>A0A7R9BK20</accession>
<keyword evidence="3" id="KW-1185">Reference proteome</keyword>
<organism evidence="2">
    <name type="scientific">Notodromas monacha</name>
    <dbReference type="NCBI Taxonomy" id="399045"/>
    <lineage>
        <taxon>Eukaryota</taxon>
        <taxon>Metazoa</taxon>
        <taxon>Ecdysozoa</taxon>
        <taxon>Arthropoda</taxon>
        <taxon>Crustacea</taxon>
        <taxon>Oligostraca</taxon>
        <taxon>Ostracoda</taxon>
        <taxon>Podocopa</taxon>
        <taxon>Podocopida</taxon>
        <taxon>Cypridocopina</taxon>
        <taxon>Cypridoidea</taxon>
        <taxon>Cyprididae</taxon>
        <taxon>Notodromas</taxon>
    </lineage>
</organism>
<dbReference type="Proteomes" id="UP000678499">
    <property type="component" value="Unassembled WGS sequence"/>
</dbReference>
<dbReference type="AlphaFoldDB" id="A0A7R9BK20"/>
<proteinExistence type="predicted"/>
<evidence type="ECO:0000313" key="3">
    <source>
        <dbReference type="Proteomes" id="UP000678499"/>
    </source>
</evidence>
<gene>
    <name evidence="2" type="ORF">NMOB1V02_LOCUS3234</name>
</gene>
<evidence type="ECO:0000313" key="2">
    <source>
        <dbReference type="EMBL" id="CAD7275438.1"/>
    </source>
</evidence>
<reference evidence="2" key="1">
    <citation type="submission" date="2020-11" db="EMBL/GenBank/DDBJ databases">
        <authorList>
            <person name="Tran Van P."/>
        </authorList>
    </citation>
    <scope>NUCLEOTIDE SEQUENCE</scope>
</reference>
<dbReference type="EMBL" id="OA882454">
    <property type="protein sequence ID" value="CAD7275438.1"/>
    <property type="molecule type" value="Genomic_DNA"/>
</dbReference>
<name>A0A7R9BK20_9CRUS</name>
<protein>
    <submittedName>
        <fullName evidence="2">Uncharacterized protein</fullName>
    </submittedName>
</protein>
<feature type="signal peptide" evidence="1">
    <location>
        <begin position="1"/>
        <end position="20"/>
    </location>
</feature>
<sequence>MERPLFCLMVVVLAIQIVLGDKLSLEIPVPVPLSPKGSPTSDESRLICHKSSNLRNRTTWSECDETRWGLSQSCACGDGESLCVSAVDLARHTVAKGCMSKDALRSLQLRGQNQADFCRVSKRYPTQLYCTCSTNGCNRDLLLSERMCYHCWNCDDRNMKLRHCFSGFVLSKGMSGAGHVYCVKEIDYTRDGQINRFCEPLDTPPNAGCVYEGSTLKCYCTDDACNQGVVGVMAPGWLLMASLLSLRIIL</sequence>